<name>A0A177C184_9PLEO</name>
<evidence type="ECO:0000313" key="1">
    <source>
        <dbReference type="EMBL" id="OAG01186.1"/>
    </source>
</evidence>
<dbReference type="RefSeq" id="XP_018031551.1">
    <property type="nucleotide sequence ID" value="XM_018179368.1"/>
</dbReference>
<keyword evidence="2" id="KW-1185">Reference proteome</keyword>
<dbReference type="EMBL" id="KV441558">
    <property type="protein sequence ID" value="OAG01186.1"/>
    <property type="molecule type" value="Genomic_DNA"/>
</dbReference>
<dbReference type="GeneID" id="28762854"/>
<reference evidence="1 2" key="1">
    <citation type="submission" date="2016-05" db="EMBL/GenBank/DDBJ databases">
        <title>Comparative analysis of secretome profiles of manganese(II)-oxidizing ascomycete fungi.</title>
        <authorList>
            <consortium name="DOE Joint Genome Institute"/>
            <person name="Zeiner C.A."/>
            <person name="Purvine S.O."/>
            <person name="Zink E.M."/>
            <person name="Wu S."/>
            <person name="Pasa-Tolic L."/>
            <person name="Chaput D.L."/>
            <person name="Haridas S."/>
            <person name="Grigoriev I.V."/>
            <person name="Santelli C.M."/>
            <person name="Hansel C.M."/>
        </authorList>
    </citation>
    <scope>NUCLEOTIDE SEQUENCE [LARGE SCALE GENOMIC DNA]</scope>
    <source>
        <strain evidence="1 2">AP3s5-JAC2a</strain>
    </source>
</reference>
<dbReference type="Proteomes" id="UP000077069">
    <property type="component" value="Unassembled WGS sequence"/>
</dbReference>
<sequence length="91" mass="10175">MSSLSRRACFKCGNVGHYAGELPFLRGCLEGQCRSVVARRLVPRLLCRANTRCAIQLGEHSTNVESQRCAHRLRGYATTVSRLRATRLNGR</sequence>
<evidence type="ECO:0008006" key="3">
    <source>
        <dbReference type="Google" id="ProtNLM"/>
    </source>
</evidence>
<gene>
    <name evidence="1" type="ORF">CC84DRAFT_1168327</name>
</gene>
<protein>
    <recommendedName>
        <fullName evidence="3">CCHC-type domain-containing protein</fullName>
    </recommendedName>
</protein>
<accession>A0A177C184</accession>
<dbReference type="OrthoDB" id="3863715at2759"/>
<proteinExistence type="predicted"/>
<organism evidence="1 2">
    <name type="scientific">Paraphaeosphaeria sporulosa</name>
    <dbReference type="NCBI Taxonomy" id="1460663"/>
    <lineage>
        <taxon>Eukaryota</taxon>
        <taxon>Fungi</taxon>
        <taxon>Dikarya</taxon>
        <taxon>Ascomycota</taxon>
        <taxon>Pezizomycotina</taxon>
        <taxon>Dothideomycetes</taxon>
        <taxon>Pleosporomycetidae</taxon>
        <taxon>Pleosporales</taxon>
        <taxon>Massarineae</taxon>
        <taxon>Didymosphaeriaceae</taxon>
        <taxon>Paraphaeosphaeria</taxon>
    </lineage>
</organism>
<evidence type="ECO:0000313" key="2">
    <source>
        <dbReference type="Proteomes" id="UP000077069"/>
    </source>
</evidence>
<dbReference type="AlphaFoldDB" id="A0A177C184"/>
<dbReference type="InParanoid" id="A0A177C184"/>